<accession>A0ABT8JFM6</accession>
<protein>
    <recommendedName>
        <fullName evidence="3">DUF11 domain-containing protein</fullName>
    </recommendedName>
</protein>
<dbReference type="EMBL" id="JAROCD010000011">
    <property type="protein sequence ID" value="MDN4603895.1"/>
    <property type="molecule type" value="Genomic_DNA"/>
</dbReference>
<gene>
    <name evidence="1" type="ORF">P5G61_21815</name>
</gene>
<comment type="caution">
    <text evidence="1">The sequence shown here is derived from an EMBL/GenBank/DDBJ whole genome shotgun (WGS) entry which is preliminary data.</text>
</comment>
<evidence type="ECO:0008006" key="3">
    <source>
        <dbReference type="Google" id="ProtNLM"/>
    </source>
</evidence>
<reference evidence="1" key="1">
    <citation type="submission" date="2023-03" db="EMBL/GenBank/DDBJ databases">
        <title>MT1 and MT2 Draft Genomes of Novel Species.</title>
        <authorList>
            <person name="Venkateswaran K."/>
        </authorList>
    </citation>
    <scope>NUCLEOTIDE SEQUENCE</scope>
    <source>
        <strain evidence="1">F6_3S_P_1C</strain>
    </source>
</reference>
<organism evidence="1 2">
    <name type="scientific">Paenibacillus vandeheii</name>
    <dbReference type="NCBI Taxonomy" id="3035917"/>
    <lineage>
        <taxon>Bacteria</taxon>
        <taxon>Bacillati</taxon>
        <taxon>Bacillota</taxon>
        <taxon>Bacilli</taxon>
        <taxon>Bacillales</taxon>
        <taxon>Paenibacillaceae</taxon>
        <taxon>Paenibacillus</taxon>
    </lineage>
</organism>
<proteinExistence type="predicted"/>
<evidence type="ECO:0000313" key="1">
    <source>
        <dbReference type="EMBL" id="MDN4603895.1"/>
    </source>
</evidence>
<sequence>MSCSQTNLTPITMSPIPSPVLSSGFTAISGQRLYVCDNPEPLAPSTFTTPIITLWQDSVPSSTSVRYRVFMWHHNDTAQTIKYGLTVGNGGTNPITVGSIKYETTVTSNNGDILTNAGLCLSKALLGQTLTADSTTVSVPGNSVRTVKEFTLAAGQVRGLVMEFTLSSASAMSAKIRTVAGNSTSAVLNTHQGAVVSSVKTHPRGTWNYADVQGSNATLTLDSSGTSNSVSVLDQPSVFPGTLPNSAAYGGIYKTNLTIKNNSGATQTVNLYLNPRGGLFAGAVKVGSNAVNGVSKTRPTEVVKIGAFSLSNGQSITVPVQVTAGGGSSTPIAFFAKKA</sequence>
<dbReference type="Proteomes" id="UP001174205">
    <property type="component" value="Unassembled WGS sequence"/>
</dbReference>
<evidence type="ECO:0000313" key="2">
    <source>
        <dbReference type="Proteomes" id="UP001174205"/>
    </source>
</evidence>
<name>A0ABT8JFM6_9BACL</name>
<dbReference type="RefSeq" id="WP_024630875.1">
    <property type="nucleotide sequence ID" value="NZ_JAROCD010000011.1"/>
</dbReference>
<keyword evidence="2" id="KW-1185">Reference proteome</keyword>